<proteinExistence type="predicted"/>
<dbReference type="AlphaFoldDB" id="A0A026WNQ4"/>
<gene>
    <name evidence="2" type="ORF">X777_02562</name>
</gene>
<sequence>TMSKRVIRSILDAMTCLTPSPKKQKKGKTGSDDEEMYLPQNDSLTTNNKFQSAKNSEVRLGDIYTGKT</sequence>
<feature type="non-terminal residue" evidence="2">
    <location>
        <position position="1"/>
    </location>
</feature>
<name>A0A026WNQ4_OOCBI</name>
<organism evidence="2 3">
    <name type="scientific">Ooceraea biroi</name>
    <name type="common">Clonal raider ant</name>
    <name type="synonym">Cerapachys biroi</name>
    <dbReference type="NCBI Taxonomy" id="2015173"/>
    <lineage>
        <taxon>Eukaryota</taxon>
        <taxon>Metazoa</taxon>
        <taxon>Ecdysozoa</taxon>
        <taxon>Arthropoda</taxon>
        <taxon>Hexapoda</taxon>
        <taxon>Insecta</taxon>
        <taxon>Pterygota</taxon>
        <taxon>Neoptera</taxon>
        <taxon>Endopterygota</taxon>
        <taxon>Hymenoptera</taxon>
        <taxon>Apocrita</taxon>
        <taxon>Aculeata</taxon>
        <taxon>Formicoidea</taxon>
        <taxon>Formicidae</taxon>
        <taxon>Dorylinae</taxon>
        <taxon>Ooceraea</taxon>
    </lineage>
</organism>
<keyword evidence="3" id="KW-1185">Reference proteome</keyword>
<feature type="region of interest" description="Disordered" evidence="1">
    <location>
        <begin position="18"/>
        <end position="50"/>
    </location>
</feature>
<dbReference type="STRING" id="2015173.A0A026WNQ4"/>
<evidence type="ECO:0000313" key="2">
    <source>
        <dbReference type="EMBL" id="EZA57311.1"/>
    </source>
</evidence>
<feature type="compositionally biased region" description="Polar residues" evidence="1">
    <location>
        <begin position="40"/>
        <end position="50"/>
    </location>
</feature>
<evidence type="ECO:0000313" key="3">
    <source>
        <dbReference type="Proteomes" id="UP000053097"/>
    </source>
</evidence>
<evidence type="ECO:0000256" key="1">
    <source>
        <dbReference type="SAM" id="MobiDB-lite"/>
    </source>
</evidence>
<dbReference type="EMBL" id="KK107151">
    <property type="protein sequence ID" value="EZA57311.1"/>
    <property type="molecule type" value="Genomic_DNA"/>
</dbReference>
<protein>
    <submittedName>
        <fullName evidence="2">Uncharacterized protein</fullName>
    </submittedName>
</protein>
<accession>A0A026WNQ4</accession>
<dbReference type="Proteomes" id="UP000053097">
    <property type="component" value="Unassembled WGS sequence"/>
</dbReference>
<reference evidence="2 3" key="1">
    <citation type="journal article" date="2014" name="Curr. Biol.">
        <title>The genome of the clonal raider ant Cerapachys biroi.</title>
        <authorList>
            <person name="Oxley P.R."/>
            <person name="Ji L."/>
            <person name="Fetter-Pruneda I."/>
            <person name="McKenzie S.K."/>
            <person name="Li C."/>
            <person name="Hu H."/>
            <person name="Zhang G."/>
            <person name="Kronauer D.J."/>
        </authorList>
    </citation>
    <scope>NUCLEOTIDE SEQUENCE [LARGE SCALE GENOMIC DNA]</scope>
</reference>